<dbReference type="KEGG" id="hsd:SD1D_1333"/>
<dbReference type="RefSeq" id="WP_058258210.1">
    <property type="nucleotide sequence ID" value="NZ_LN879430.1"/>
</dbReference>
<dbReference type="AlphaFoldDB" id="A0A0K8J677"/>
<protein>
    <submittedName>
        <fullName evidence="9">Putative membrane protein</fullName>
    </submittedName>
</protein>
<dbReference type="OrthoDB" id="2079174at2"/>
<keyword evidence="10" id="KW-1185">Reference proteome</keyword>
<feature type="domain" description="ABC3 transporter permease C-terminal" evidence="8">
    <location>
        <begin position="193"/>
        <end position="313"/>
    </location>
</feature>
<proteinExistence type="inferred from homology"/>
<evidence type="ECO:0000313" key="10">
    <source>
        <dbReference type="Proteomes" id="UP000196053"/>
    </source>
</evidence>
<dbReference type="EMBL" id="LN879430">
    <property type="protein sequence ID" value="CUH92879.1"/>
    <property type="molecule type" value="Genomic_DNA"/>
</dbReference>
<dbReference type="InterPro" id="IPR050250">
    <property type="entry name" value="Macrolide_Exporter_MacB"/>
</dbReference>
<dbReference type="PANTHER" id="PTHR30572:SF4">
    <property type="entry name" value="ABC TRANSPORTER PERMEASE YTRF"/>
    <property type="match status" value="1"/>
</dbReference>
<dbReference type="Proteomes" id="UP000196053">
    <property type="component" value="Chromosome I"/>
</dbReference>
<evidence type="ECO:0000256" key="4">
    <source>
        <dbReference type="ARBA" id="ARBA00022989"/>
    </source>
</evidence>
<gene>
    <name evidence="9" type="ORF">SD1D_1333</name>
</gene>
<evidence type="ECO:0000259" key="8">
    <source>
        <dbReference type="Pfam" id="PF02687"/>
    </source>
</evidence>
<evidence type="ECO:0000313" key="9">
    <source>
        <dbReference type="EMBL" id="CUH92879.1"/>
    </source>
</evidence>
<evidence type="ECO:0000256" key="1">
    <source>
        <dbReference type="ARBA" id="ARBA00004651"/>
    </source>
</evidence>
<sequence length="320" mass="34958">MSIPSEEEVEQFVSSTLTSMTREDMEAAIAPAMAEQTGMDGATIADYITSMSDEDLKELFSRALTEQYHTQYATQVEQQLSTMTNEQLAAALDMAITQYTEEMCALYYDEILEFSDSTYEKNLITLGCVDLDSPTTVNLYASSFANKDVIKEAISEYNQTVDDLEEISYTDYVGLMMSSITTIIDAVTYVLIAFVAVSLIVSSIMIGVITLISVQERTKEIGILRAIGASKRNVSSMFNAETVIIGFTSGLLGVVITYLLCIPINLILHKLTGLNNLSAILPVQTAVILIIISMLLTLIAGIIPSRSAAKKDPVVALRTE</sequence>
<feature type="transmembrane region" description="Helical" evidence="7">
    <location>
        <begin position="186"/>
        <end position="212"/>
    </location>
</feature>
<evidence type="ECO:0000256" key="3">
    <source>
        <dbReference type="ARBA" id="ARBA00022692"/>
    </source>
</evidence>
<evidence type="ECO:0000256" key="2">
    <source>
        <dbReference type="ARBA" id="ARBA00022475"/>
    </source>
</evidence>
<dbReference type="Pfam" id="PF02687">
    <property type="entry name" value="FtsX"/>
    <property type="match status" value="1"/>
</dbReference>
<feature type="transmembrane region" description="Helical" evidence="7">
    <location>
        <begin position="280"/>
        <end position="303"/>
    </location>
</feature>
<dbReference type="GO" id="GO:0005886">
    <property type="term" value="C:plasma membrane"/>
    <property type="evidence" value="ECO:0007669"/>
    <property type="project" value="UniProtKB-SubCell"/>
</dbReference>
<comment type="subcellular location">
    <subcellularLocation>
        <location evidence="1">Cell membrane</location>
        <topology evidence="1">Multi-pass membrane protein</topology>
    </subcellularLocation>
</comment>
<evidence type="ECO:0000256" key="6">
    <source>
        <dbReference type="ARBA" id="ARBA00038076"/>
    </source>
</evidence>
<keyword evidence="2" id="KW-1003">Cell membrane</keyword>
<dbReference type="GO" id="GO:0022857">
    <property type="term" value="F:transmembrane transporter activity"/>
    <property type="evidence" value="ECO:0007669"/>
    <property type="project" value="TreeGrafter"/>
</dbReference>
<accession>A0A0K8J677</accession>
<reference evidence="10" key="1">
    <citation type="submission" date="2015-09" db="EMBL/GenBank/DDBJ databases">
        <authorList>
            <person name="Wibberg D."/>
        </authorList>
    </citation>
    <scope>NUCLEOTIDE SEQUENCE [LARGE SCALE GENOMIC DNA]</scope>
    <source>
        <strain evidence="10">SD1D</strain>
    </source>
</reference>
<organism evidence="9 10">
    <name type="scientific">Herbinix luporum</name>
    <dbReference type="NCBI Taxonomy" id="1679721"/>
    <lineage>
        <taxon>Bacteria</taxon>
        <taxon>Bacillati</taxon>
        <taxon>Bacillota</taxon>
        <taxon>Clostridia</taxon>
        <taxon>Lachnospirales</taxon>
        <taxon>Lachnospiraceae</taxon>
        <taxon>Herbinix</taxon>
    </lineage>
</organism>
<dbReference type="InterPro" id="IPR003838">
    <property type="entry name" value="ABC3_permease_C"/>
</dbReference>
<keyword evidence="3 7" id="KW-0812">Transmembrane</keyword>
<keyword evidence="4 7" id="KW-1133">Transmembrane helix</keyword>
<dbReference type="PANTHER" id="PTHR30572">
    <property type="entry name" value="MEMBRANE COMPONENT OF TRANSPORTER-RELATED"/>
    <property type="match status" value="1"/>
</dbReference>
<keyword evidence="5 7" id="KW-0472">Membrane</keyword>
<feature type="transmembrane region" description="Helical" evidence="7">
    <location>
        <begin position="242"/>
        <end position="268"/>
    </location>
</feature>
<comment type="similarity">
    <text evidence="6">Belongs to the ABC-4 integral membrane protein family.</text>
</comment>
<evidence type="ECO:0000256" key="5">
    <source>
        <dbReference type="ARBA" id="ARBA00023136"/>
    </source>
</evidence>
<name>A0A0K8J677_9FIRM</name>
<evidence type="ECO:0000256" key="7">
    <source>
        <dbReference type="SAM" id="Phobius"/>
    </source>
</evidence>